<sequence>MSAPGWYGKLPFLGDFASRRLSQSFIQPWDAWLQQGVAASRAELGEAWLDTFLTSDIWRFVLAADCLTPEPWAGILVPSVDRVGRYFPLTIAAPYASASRLDEWFADLESAAHAGLSASEVEAFDSALHAIALPAPSNGPVIFAPLEIGSQLGSQAVLAANDLLAGLLAGHSLWLACNAEGQQAGFVCQGMPRPDVFTRMLAYTPA</sequence>
<proteinExistence type="predicted"/>
<gene>
    <name evidence="1" type="primary">tagF</name>
    <name evidence="1" type="ORF">ABXR19_00110</name>
</gene>
<dbReference type="InterPro" id="IPR038225">
    <property type="entry name" value="TagF_sf"/>
</dbReference>
<dbReference type="PIRSF" id="PIRSF029287">
    <property type="entry name" value="UCP029287"/>
    <property type="match status" value="1"/>
</dbReference>
<evidence type="ECO:0000313" key="2">
    <source>
        <dbReference type="Proteomes" id="UP001549691"/>
    </source>
</evidence>
<dbReference type="RefSeq" id="WP_354599040.1">
    <property type="nucleotide sequence ID" value="NZ_JBEWZI010000001.1"/>
</dbReference>
<keyword evidence="2" id="KW-1185">Reference proteome</keyword>
<dbReference type="Proteomes" id="UP001549691">
    <property type="component" value="Unassembled WGS sequence"/>
</dbReference>
<dbReference type="InterPro" id="IPR017748">
    <property type="entry name" value="TagF"/>
</dbReference>
<accession>A0ABV2TF76</accession>
<organism evidence="1 2">
    <name type="scientific">Uliginosibacterium flavum</name>
    <dbReference type="NCBI Taxonomy" id="1396831"/>
    <lineage>
        <taxon>Bacteria</taxon>
        <taxon>Pseudomonadati</taxon>
        <taxon>Pseudomonadota</taxon>
        <taxon>Betaproteobacteria</taxon>
        <taxon>Rhodocyclales</taxon>
        <taxon>Zoogloeaceae</taxon>
        <taxon>Uliginosibacterium</taxon>
    </lineage>
</organism>
<name>A0ABV2TF76_9RHOO</name>
<protein>
    <submittedName>
        <fullName evidence="1">Type VI secretion system-associated protein TagF</fullName>
    </submittedName>
</protein>
<dbReference type="Gene3D" id="3.40.1730.10">
    <property type="entry name" value="pa0076 domain"/>
    <property type="match status" value="1"/>
</dbReference>
<dbReference type="EMBL" id="JBEWZI010000001">
    <property type="protein sequence ID" value="MET7012575.1"/>
    <property type="molecule type" value="Genomic_DNA"/>
</dbReference>
<dbReference type="Pfam" id="PF09867">
    <property type="entry name" value="TagF_N"/>
    <property type="match status" value="1"/>
</dbReference>
<dbReference type="NCBIfam" id="TIGR03373">
    <property type="entry name" value="VI_minor_4"/>
    <property type="match status" value="1"/>
</dbReference>
<comment type="caution">
    <text evidence="1">The sequence shown here is derived from an EMBL/GenBank/DDBJ whole genome shotgun (WGS) entry which is preliminary data.</text>
</comment>
<evidence type="ECO:0000313" key="1">
    <source>
        <dbReference type="EMBL" id="MET7012575.1"/>
    </source>
</evidence>
<reference evidence="1 2" key="1">
    <citation type="submission" date="2024-07" db="EMBL/GenBank/DDBJ databases">
        <title>Uliginosibacterium flavum JJ3220;KACC:17644.</title>
        <authorList>
            <person name="Kim M.K."/>
        </authorList>
    </citation>
    <scope>NUCLEOTIDE SEQUENCE [LARGE SCALE GENOMIC DNA]</scope>
    <source>
        <strain evidence="1 2">KACC:17644</strain>
    </source>
</reference>